<reference evidence="3 4" key="2">
    <citation type="journal article" date="2016" name="Genome Announc.">
        <title>Draft Genome Sequence of a Versatile Hydrocarbon-Degrading Bacterium, Rhodococcus pyridinivorans Strain KG-16, Collected from Oil Fields in India.</title>
        <authorList>
            <person name="Aggarwal R.K."/>
            <person name="Dawar C."/>
            <person name="Phanindranath R."/>
            <person name="Mutnuri L."/>
            <person name="Dayal A.M."/>
        </authorList>
    </citation>
    <scope>NUCLEOTIDE SEQUENCE [LARGE SCALE GENOMIC DNA]</scope>
    <source>
        <strain evidence="3 4">KG-16</strain>
    </source>
</reference>
<dbReference type="PATRIC" id="fig|1441730.3.peg.1466"/>
<keyword evidence="1" id="KW-0238">DNA-binding</keyword>
<evidence type="ECO:0000313" key="4">
    <source>
        <dbReference type="Proteomes" id="UP000053060"/>
    </source>
</evidence>
<reference evidence="4" key="1">
    <citation type="submission" date="2015-01" db="EMBL/GenBank/DDBJ databases">
        <title>Draft genome sequence of Rhodococcus pyridinivorans strain KG-16, a hydrocarbon-degrading bacterium.</title>
        <authorList>
            <person name="Aggarwal R.K."/>
            <person name="Dawar C."/>
        </authorList>
    </citation>
    <scope>NUCLEOTIDE SEQUENCE [LARGE SCALE GENOMIC DNA]</scope>
    <source>
        <strain evidence="4">KG-16</strain>
    </source>
</reference>
<dbReference type="GO" id="GO:0003887">
    <property type="term" value="F:DNA-directed DNA polymerase activity"/>
    <property type="evidence" value="ECO:0007669"/>
    <property type="project" value="InterPro"/>
</dbReference>
<accession>A0A0V9UPH2</accession>
<dbReference type="EMBL" id="AZXY01000002">
    <property type="protein sequence ID" value="KSZ59881.1"/>
    <property type="molecule type" value="Genomic_DNA"/>
</dbReference>
<name>A0A0V9UPH2_9NOCA</name>
<feature type="domain" description="HTH merR-type" evidence="2">
    <location>
        <begin position="6"/>
        <end position="76"/>
    </location>
</feature>
<evidence type="ECO:0000259" key="2">
    <source>
        <dbReference type="PROSITE" id="PS50937"/>
    </source>
</evidence>
<gene>
    <name evidence="3" type="ORF">Z045_06975</name>
</gene>
<protein>
    <submittedName>
        <fullName evidence="3">Transcriptional regulator</fullName>
    </submittedName>
</protein>
<dbReference type="GO" id="GO:0003700">
    <property type="term" value="F:DNA-binding transcription factor activity"/>
    <property type="evidence" value="ECO:0007669"/>
    <property type="project" value="InterPro"/>
</dbReference>
<dbReference type="PANTHER" id="PTHR30204">
    <property type="entry name" value="REDOX-CYCLING DRUG-SENSING TRANSCRIPTIONAL ACTIVATOR SOXR"/>
    <property type="match status" value="1"/>
</dbReference>
<dbReference type="GO" id="GO:0009360">
    <property type="term" value="C:DNA polymerase III complex"/>
    <property type="evidence" value="ECO:0007669"/>
    <property type="project" value="InterPro"/>
</dbReference>
<dbReference type="InterPro" id="IPR047057">
    <property type="entry name" value="MerR_fam"/>
</dbReference>
<proteinExistence type="predicted"/>
<sequence length="351" mass="38043">MTDPEMMSIGVFAELVGLTASALRFYDDAGLLRPAQVDPSTGYRFYSRSQVSRACRLRQLREIGMPLPAIGEFFAADADEAARLFDDHVAGMTTEAERLRRAAETLGAFLRAESRRVICTVPGPVLAGAVDQVSASTGHDPDIPVLNGVQMETGSGCVRLTATDRYRLVTRTLVPTDPTCPSWAGTLSGDDLRVATSRLRRSPSVTVEADERAVTFRTSGGDVLHCRLLPEPFPDHRLLLDSLPAVTQRVTLGKRRVVTVLEQRAPETVGLRTSPDRPVLVFPGGDEVPLDGTAPGPELTIWFDLVTVYPAWSHALGDDLMLDVRGTDLPVTVRSADNGDLTTLVMPRSVP</sequence>
<comment type="caution">
    <text evidence="3">The sequence shown here is derived from an EMBL/GenBank/DDBJ whole genome shotgun (WGS) entry which is preliminary data.</text>
</comment>
<organism evidence="3 4">
    <name type="scientific">Rhodococcus pyridinivorans KG-16</name>
    <dbReference type="NCBI Taxonomy" id="1441730"/>
    <lineage>
        <taxon>Bacteria</taxon>
        <taxon>Bacillati</taxon>
        <taxon>Actinomycetota</taxon>
        <taxon>Actinomycetes</taxon>
        <taxon>Mycobacteriales</taxon>
        <taxon>Nocardiaceae</taxon>
        <taxon>Rhodococcus</taxon>
    </lineage>
</organism>
<dbReference type="SUPFAM" id="SSF46955">
    <property type="entry name" value="Putative DNA-binding domain"/>
    <property type="match status" value="1"/>
</dbReference>
<dbReference type="PROSITE" id="PS50937">
    <property type="entry name" value="HTH_MERR_2"/>
    <property type="match status" value="1"/>
</dbReference>
<dbReference type="InterPro" id="IPR000551">
    <property type="entry name" value="MerR-type_HTH_dom"/>
</dbReference>
<dbReference type="SMART" id="SM00422">
    <property type="entry name" value="HTH_MERR"/>
    <property type="match status" value="1"/>
</dbReference>
<dbReference type="Pfam" id="PF13411">
    <property type="entry name" value="MerR_1"/>
    <property type="match status" value="1"/>
</dbReference>
<dbReference type="Gene3D" id="1.10.1660.10">
    <property type="match status" value="1"/>
</dbReference>
<dbReference type="InterPro" id="IPR046938">
    <property type="entry name" value="DNA_clamp_sf"/>
</dbReference>
<evidence type="ECO:0000256" key="1">
    <source>
        <dbReference type="ARBA" id="ARBA00023125"/>
    </source>
</evidence>
<dbReference type="PROSITE" id="PS00552">
    <property type="entry name" value="HTH_MERR_1"/>
    <property type="match status" value="1"/>
</dbReference>
<dbReference type="AlphaFoldDB" id="A0A0V9UPH2"/>
<dbReference type="GO" id="GO:0008408">
    <property type="term" value="F:3'-5' exonuclease activity"/>
    <property type="evidence" value="ECO:0007669"/>
    <property type="project" value="InterPro"/>
</dbReference>
<dbReference type="InterPro" id="IPR022637">
    <property type="entry name" value="DNA_polIII_beta_cen"/>
</dbReference>
<dbReference type="SUPFAM" id="SSF55979">
    <property type="entry name" value="DNA clamp"/>
    <property type="match status" value="1"/>
</dbReference>
<dbReference type="InterPro" id="IPR009061">
    <property type="entry name" value="DNA-bd_dom_put_sf"/>
</dbReference>
<dbReference type="Gene3D" id="3.10.150.10">
    <property type="entry name" value="DNA Polymerase III, subunit A, domain 2"/>
    <property type="match status" value="1"/>
</dbReference>
<dbReference type="RefSeq" id="WP_060651207.1">
    <property type="nucleotide sequence ID" value="NZ_AZXY01000002.1"/>
</dbReference>
<dbReference type="GO" id="GO:0003677">
    <property type="term" value="F:DNA binding"/>
    <property type="evidence" value="ECO:0007669"/>
    <property type="project" value="UniProtKB-KW"/>
</dbReference>
<dbReference type="PANTHER" id="PTHR30204:SF97">
    <property type="entry name" value="MERR FAMILY REGULATORY PROTEIN"/>
    <property type="match status" value="1"/>
</dbReference>
<dbReference type="GO" id="GO:0006260">
    <property type="term" value="P:DNA replication"/>
    <property type="evidence" value="ECO:0007669"/>
    <property type="project" value="InterPro"/>
</dbReference>
<dbReference type="Pfam" id="PF02767">
    <property type="entry name" value="DNA_pol3_beta_2"/>
    <property type="match status" value="1"/>
</dbReference>
<evidence type="ECO:0000313" key="3">
    <source>
        <dbReference type="EMBL" id="KSZ59881.1"/>
    </source>
</evidence>
<dbReference type="Proteomes" id="UP000053060">
    <property type="component" value="Unassembled WGS sequence"/>
</dbReference>